<proteinExistence type="predicted"/>
<sequence length="607" mass="68428">MGRFAPRGVAPAIHLLSWRHRGARFVVGEQQARWISSSRDPGATAGNGQGQTAAMSLPFTVPESCAINAALSVVRGQHLHGGSVMYDSSLKLEKMYVPFWLFTSITARTAHFYSTRGRTISIFEQDVIRRGHLPGRAMAGIEFGESVRTYDVNVDRFLFRHVAVCAAGVEHGSSALDHDAVLKACFAETCASSVAKVQLGPTLLSHADVSPRFHASDRVWRVGVSEATASRDALHEVYDSEKERIANTKTRDTNAQCYFLGARLEIIDAKPAAQLLFLPVYVARMEAVTITKSCVLVVSGFEDAPHVSDPSVSYCLTARPAVRFTVISVPTVAGIGMIELVVWDGTVSPELVLGSLFAACFAGLAGTYFEALIESVQKLGHIQWWKLPRRPISRPRRWKSPNETGDASYGRRKRTPRPHTAQFREYQRQNQGDAKQSSSQEERWEQQRQESERMREKYEAFWGSFQEEPFGTGSHSGGSRTYRNEYTGDSYRHSRASEHTYRDEYQQHQWHQQHEHRQQDQQRHQHRARADAGEWSVERACIVLQCDSDAPFKDIKKAYLRQAMKYHPDRLGSQNGVDEHVRKSHEKRFKEISSAYGVLKRRHGRGA</sequence>
<dbReference type="AlphaFoldDB" id="A0A5J4YKF2"/>
<feature type="region of interest" description="Disordered" evidence="1">
    <location>
        <begin position="466"/>
        <end position="486"/>
    </location>
</feature>
<evidence type="ECO:0000259" key="2">
    <source>
        <dbReference type="PROSITE" id="PS50076"/>
    </source>
</evidence>
<feature type="compositionally biased region" description="Basic and acidic residues" evidence="1">
    <location>
        <begin position="440"/>
        <end position="450"/>
    </location>
</feature>
<dbReference type="InterPro" id="IPR001623">
    <property type="entry name" value="DnaJ_domain"/>
</dbReference>
<gene>
    <name evidence="3" type="ORF">FVE85_8230</name>
</gene>
<evidence type="ECO:0000256" key="1">
    <source>
        <dbReference type="SAM" id="MobiDB-lite"/>
    </source>
</evidence>
<dbReference type="InterPro" id="IPR036869">
    <property type="entry name" value="J_dom_sf"/>
</dbReference>
<reference evidence="4" key="1">
    <citation type="journal article" date="2019" name="Nat. Commun.">
        <title>Expansion of phycobilisome linker gene families in mesophilic red algae.</title>
        <authorList>
            <person name="Lee J."/>
            <person name="Kim D."/>
            <person name="Bhattacharya D."/>
            <person name="Yoon H.S."/>
        </authorList>
    </citation>
    <scope>NUCLEOTIDE SEQUENCE [LARGE SCALE GENOMIC DNA]</scope>
    <source>
        <strain evidence="4">CCMP 1328</strain>
    </source>
</reference>
<dbReference type="SMART" id="SM00271">
    <property type="entry name" value="DnaJ"/>
    <property type="match status" value="1"/>
</dbReference>
<protein>
    <submittedName>
        <fullName evidence="3">Chaperone protein DnaJ</fullName>
    </submittedName>
</protein>
<dbReference type="SUPFAM" id="SSF46565">
    <property type="entry name" value="Chaperone J-domain"/>
    <property type="match status" value="1"/>
</dbReference>
<name>A0A5J4YKF2_PORPP</name>
<evidence type="ECO:0000313" key="3">
    <source>
        <dbReference type="EMBL" id="KAA8491748.1"/>
    </source>
</evidence>
<dbReference type="PROSITE" id="PS50076">
    <property type="entry name" value="DNAJ_2"/>
    <property type="match status" value="1"/>
</dbReference>
<comment type="caution">
    <text evidence="3">The sequence shown here is derived from an EMBL/GenBank/DDBJ whole genome shotgun (WGS) entry which is preliminary data.</text>
</comment>
<dbReference type="Pfam" id="PF00226">
    <property type="entry name" value="DnaJ"/>
    <property type="match status" value="1"/>
</dbReference>
<keyword evidence="4" id="KW-1185">Reference proteome</keyword>
<dbReference type="Proteomes" id="UP000324585">
    <property type="component" value="Unassembled WGS sequence"/>
</dbReference>
<feature type="region of interest" description="Disordered" evidence="1">
    <location>
        <begin position="395"/>
        <end position="450"/>
    </location>
</feature>
<dbReference type="PRINTS" id="PR00625">
    <property type="entry name" value="JDOMAIN"/>
</dbReference>
<accession>A0A5J4YKF2</accession>
<dbReference type="EMBL" id="VRMN01000011">
    <property type="protein sequence ID" value="KAA8491748.1"/>
    <property type="molecule type" value="Genomic_DNA"/>
</dbReference>
<dbReference type="Gene3D" id="1.10.287.110">
    <property type="entry name" value="DnaJ domain"/>
    <property type="match status" value="1"/>
</dbReference>
<feature type="domain" description="J" evidence="2">
    <location>
        <begin position="539"/>
        <end position="607"/>
    </location>
</feature>
<feature type="region of interest" description="Disordered" evidence="1">
    <location>
        <begin position="502"/>
        <end position="524"/>
    </location>
</feature>
<dbReference type="CDD" id="cd06257">
    <property type="entry name" value="DnaJ"/>
    <property type="match status" value="1"/>
</dbReference>
<organism evidence="3 4">
    <name type="scientific">Porphyridium purpureum</name>
    <name type="common">Red alga</name>
    <name type="synonym">Porphyridium cruentum</name>
    <dbReference type="NCBI Taxonomy" id="35688"/>
    <lineage>
        <taxon>Eukaryota</taxon>
        <taxon>Rhodophyta</taxon>
        <taxon>Bangiophyceae</taxon>
        <taxon>Porphyridiales</taxon>
        <taxon>Porphyridiaceae</taxon>
        <taxon>Porphyridium</taxon>
    </lineage>
</organism>
<evidence type="ECO:0000313" key="4">
    <source>
        <dbReference type="Proteomes" id="UP000324585"/>
    </source>
</evidence>